<reference evidence="1" key="1">
    <citation type="submission" date="2022-05" db="EMBL/GenBank/DDBJ databases">
        <title>Expanded diversity of anoxic marine methylotrophy in a Black Sea sulfate reducing microorganism.</title>
        <authorList>
            <person name="Fischer P.Q."/>
            <person name="Stams A.J.M."/>
            <person name="Villanueva L."/>
            <person name="Sousa D.Z."/>
        </authorList>
    </citation>
    <scope>NUCLEOTIDE SEQUENCE</scope>
    <source>
        <strain evidence="1">P130</strain>
    </source>
</reference>
<name>A0ABT8QQ63_9FIRM</name>
<protein>
    <submittedName>
        <fullName evidence="1">DUF1904 domain-containing protein</fullName>
    </submittedName>
</protein>
<accession>A0ABT8QQ63</accession>
<dbReference type="RefSeq" id="WP_302048722.1">
    <property type="nucleotide sequence ID" value="NZ_JAMJEV010000007.1"/>
</dbReference>
<dbReference type="Proteomes" id="UP001176021">
    <property type="component" value="Unassembled WGS sequence"/>
</dbReference>
<dbReference type="Pfam" id="PF08921">
    <property type="entry name" value="DUF1904"/>
    <property type="match status" value="1"/>
</dbReference>
<dbReference type="Gene3D" id="3.30.429.10">
    <property type="entry name" value="Macrophage Migration Inhibitory Factor"/>
    <property type="match status" value="1"/>
</dbReference>
<dbReference type="EMBL" id="JAMJEV010000007">
    <property type="protein sequence ID" value="MDO0823285.1"/>
    <property type="molecule type" value="Genomic_DNA"/>
</dbReference>
<evidence type="ECO:0000313" key="1">
    <source>
        <dbReference type="EMBL" id="MDO0823285.1"/>
    </source>
</evidence>
<organism evidence="1 2">
    <name type="scientific">Desulfosporosinus nitroreducens</name>
    <dbReference type="NCBI Taxonomy" id="2018668"/>
    <lineage>
        <taxon>Bacteria</taxon>
        <taxon>Bacillati</taxon>
        <taxon>Bacillota</taxon>
        <taxon>Clostridia</taxon>
        <taxon>Eubacteriales</taxon>
        <taxon>Desulfitobacteriaceae</taxon>
        <taxon>Desulfosporosinus</taxon>
    </lineage>
</organism>
<evidence type="ECO:0000313" key="2">
    <source>
        <dbReference type="Proteomes" id="UP001176021"/>
    </source>
</evidence>
<proteinExistence type="predicted"/>
<dbReference type="InterPro" id="IPR015017">
    <property type="entry name" value="DUF1904"/>
</dbReference>
<dbReference type="InterPro" id="IPR014347">
    <property type="entry name" value="Tautomerase/MIF_sf"/>
</dbReference>
<sequence>MEGLPQIKIRGIEIDMIRKLSTRLIDELTIVTQSPKNDFTLEMIHSTFVLDGEVATSYPFVEIAWFDRGQEIQDQVAQTISKLINEAGCPSVDIMFTILEKPRYYENGEHY</sequence>
<comment type="caution">
    <text evidence="1">The sequence shown here is derived from an EMBL/GenBank/DDBJ whole genome shotgun (WGS) entry which is preliminary data.</text>
</comment>
<gene>
    <name evidence="1" type="ORF">M8H41_10520</name>
</gene>
<keyword evidence="2" id="KW-1185">Reference proteome</keyword>
<dbReference type="SUPFAM" id="SSF55331">
    <property type="entry name" value="Tautomerase/MIF"/>
    <property type="match status" value="1"/>
</dbReference>